<evidence type="ECO:0000256" key="9">
    <source>
        <dbReference type="RuleBase" id="RU003448"/>
    </source>
</evidence>
<dbReference type="Gene3D" id="3.40.1160.10">
    <property type="entry name" value="Acetylglutamate kinase-like"/>
    <property type="match status" value="1"/>
</dbReference>
<name>A0A972FQZ9_9FLAO</name>
<dbReference type="InterPro" id="IPR036393">
    <property type="entry name" value="AceGlu_kinase-like_sf"/>
</dbReference>
<dbReference type="GO" id="GO:0009089">
    <property type="term" value="P:lysine biosynthetic process via diaminopimelate"/>
    <property type="evidence" value="ECO:0007669"/>
    <property type="project" value="InterPro"/>
</dbReference>
<evidence type="ECO:0000256" key="10">
    <source>
        <dbReference type="RuleBase" id="RU004249"/>
    </source>
</evidence>
<evidence type="ECO:0000313" key="12">
    <source>
        <dbReference type="EMBL" id="NMH27769.1"/>
    </source>
</evidence>
<dbReference type="GO" id="GO:0009090">
    <property type="term" value="P:homoserine biosynthetic process"/>
    <property type="evidence" value="ECO:0007669"/>
    <property type="project" value="TreeGrafter"/>
</dbReference>
<dbReference type="PIRSF" id="PIRSF000726">
    <property type="entry name" value="Asp_kin"/>
    <property type="match status" value="1"/>
</dbReference>
<keyword evidence="5 9" id="KW-0418">Kinase</keyword>
<dbReference type="GO" id="GO:0005829">
    <property type="term" value="C:cytosol"/>
    <property type="evidence" value="ECO:0007669"/>
    <property type="project" value="TreeGrafter"/>
</dbReference>
<evidence type="ECO:0000256" key="3">
    <source>
        <dbReference type="ARBA" id="ARBA00022679"/>
    </source>
</evidence>
<feature type="domain" description="Aspartate/glutamate/uridylate kinase" evidence="11">
    <location>
        <begin position="2"/>
        <end position="277"/>
    </location>
</feature>
<dbReference type="InterPro" id="IPR001048">
    <property type="entry name" value="Asp/Glu/Uridylate_kinase"/>
</dbReference>
<dbReference type="RefSeq" id="WP_169526767.1">
    <property type="nucleotide sequence ID" value="NZ_JAAMPU010000102.1"/>
</dbReference>
<gene>
    <name evidence="12" type="ORF">G6047_06975</name>
</gene>
<dbReference type="Gene3D" id="1.20.120.1320">
    <property type="entry name" value="Aspartokinase, catalytic domain"/>
    <property type="match status" value="1"/>
</dbReference>
<dbReference type="InterPro" id="IPR042199">
    <property type="entry name" value="AsparK_Bifunc_asparK/hSer_DH"/>
</dbReference>
<comment type="pathway">
    <text evidence="10">Amino-acid biosynthesis; L-threonine biosynthesis; L-threonine from L-aspartate: step 1/5.</text>
</comment>
<comment type="pathway">
    <text evidence="1 10">Amino-acid biosynthesis; L-lysine biosynthesis via DAP pathway; (S)-tetrahydrodipicolinate from L-aspartate: step 1/4.</text>
</comment>
<accession>A0A972FQZ9</accession>
<dbReference type="EC" id="2.7.2.4" evidence="9"/>
<dbReference type="InterPro" id="IPR045865">
    <property type="entry name" value="ACT-like_dom_sf"/>
</dbReference>
<keyword evidence="10" id="KW-0028">Amino-acid biosynthesis</keyword>
<dbReference type="NCBIfam" id="TIGR00657">
    <property type="entry name" value="asp_kinases"/>
    <property type="match status" value="1"/>
</dbReference>
<evidence type="ECO:0000256" key="7">
    <source>
        <dbReference type="ARBA" id="ARBA00047872"/>
    </source>
</evidence>
<comment type="caution">
    <text evidence="12">The sequence shown here is derived from an EMBL/GenBank/DDBJ whole genome shotgun (WGS) entry which is preliminary data.</text>
</comment>
<dbReference type="GO" id="GO:0004072">
    <property type="term" value="F:aspartate kinase activity"/>
    <property type="evidence" value="ECO:0007669"/>
    <property type="project" value="UniProtKB-EC"/>
</dbReference>
<comment type="pathway">
    <text evidence="10">Amino-acid biosynthesis; L-methionine biosynthesis via de novo pathway; L-homoserine from L-aspartate: step 1/3.</text>
</comment>
<dbReference type="Proteomes" id="UP000712080">
    <property type="component" value="Unassembled WGS sequence"/>
</dbReference>
<evidence type="ECO:0000256" key="4">
    <source>
        <dbReference type="ARBA" id="ARBA00022741"/>
    </source>
</evidence>
<dbReference type="PANTHER" id="PTHR21499:SF59">
    <property type="entry name" value="ASPARTOKINASE"/>
    <property type="match status" value="1"/>
</dbReference>
<dbReference type="EMBL" id="JAAMPU010000102">
    <property type="protein sequence ID" value="NMH27769.1"/>
    <property type="molecule type" value="Genomic_DNA"/>
</dbReference>
<proteinExistence type="inferred from homology"/>
<keyword evidence="13" id="KW-1185">Reference proteome</keyword>
<keyword evidence="6 8" id="KW-0067">ATP-binding</keyword>
<evidence type="ECO:0000313" key="13">
    <source>
        <dbReference type="Proteomes" id="UP000712080"/>
    </source>
</evidence>
<dbReference type="InterPro" id="IPR001341">
    <property type="entry name" value="Asp_kinase"/>
</dbReference>
<dbReference type="Pfam" id="PF00696">
    <property type="entry name" value="AA_kinase"/>
    <property type="match status" value="1"/>
</dbReference>
<evidence type="ECO:0000256" key="2">
    <source>
        <dbReference type="ARBA" id="ARBA00010122"/>
    </source>
</evidence>
<keyword evidence="4 8" id="KW-0547">Nucleotide-binding</keyword>
<evidence type="ECO:0000256" key="6">
    <source>
        <dbReference type="ARBA" id="ARBA00022840"/>
    </source>
</evidence>
<sequence length="416" mass="47447">MKIYKFGGASVKDAAGIRNVYEVLQQAGYEDVLLVVSAMGKTTNALEVVIKNYFEKSRQLQESLQDVKKYHIEILLDLFDNGDHDVFADVNRHFSDMEYFLSHNKSPNYNFVYDQIVSYGELVSTVILSHYMNFRNIPTSWIDVRNFIKTDSTYRDANVDWDQTQKNISKNLKKKALNITQGFLGSDENNFTTTLGREGSDYTAAIFAYCLNAESVTIWKDVPGVMNADPRYFENATLLNQISYREAIELAFYGATVIHPKTLQPLQRKEIPLYVKSFLNPLLPGTSVSKGADLDPQLPCFIVKKDQLLISLSSIDFSFIMEENISEIFALLHKFKMKVHLIQNSAISFSVCADDKFGNFPELKTILSKKFKVSYNENVSLYTIRHFDDKATKIVESGKEVLVKQVSRETIQIVTL</sequence>
<comment type="catalytic activity">
    <reaction evidence="7 9">
        <text>L-aspartate + ATP = 4-phospho-L-aspartate + ADP</text>
        <dbReference type="Rhea" id="RHEA:23776"/>
        <dbReference type="ChEBI" id="CHEBI:29991"/>
        <dbReference type="ChEBI" id="CHEBI:30616"/>
        <dbReference type="ChEBI" id="CHEBI:57535"/>
        <dbReference type="ChEBI" id="CHEBI:456216"/>
        <dbReference type="EC" id="2.7.2.4"/>
    </reaction>
</comment>
<dbReference type="CDD" id="cd04243">
    <property type="entry name" value="AAK_AK-HSDH-like"/>
    <property type="match status" value="1"/>
</dbReference>
<dbReference type="SUPFAM" id="SSF55021">
    <property type="entry name" value="ACT-like"/>
    <property type="match status" value="1"/>
</dbReference>
<feature type="binding site" evidence="8">
    <location>
        <position position="231"/>
    </location>
    <ligand>
        <name>ATP</name>
        <dbReference type="ChEBI" id="CHEBI:30616"/>
    </ligand>
</feature>
<evidence type="ECO:0000256" key="5">
    <source>
        <dbReference type="ARBA" id="ARBA00022777"/>
    </source>
</evidence>
<comment type="similarity">
    <text evidence="2 9">Belongs to the aspartokinase family.</text>
</comment>
<reference evidence="12" key="1">
    <citation type="submission" date="2020-02" db="EMBL/GenBank/DDBJ databases">
        <title>Flavobacterium sp. genome.</title>
        <authorList>
            <person name="Jung H.S."/>
            <person name="Baek J.H."/>
            <person name="Jeon C.O."/>
        </authorList>
    </citation>
    <scope>NUCLEOTIDE SEQUENCE</scope>
    <source>
        <strain evidence="12">SE-s28</strain>
    </source>
</reference>
<protein>
    <recommendedName>
        <fullName evidence="9">Aspartokinase</fullName>
        <ecNumber evidence="9">2.7.2.4</ecNumber>
    </recommendedName>
</protein>
<dbReference type="InterPro" id="IPR005260">
    <property type="entry name" value="Asp_kin_monofn"/>
</dbReference>
<organism evidence="12 13">
    <name type="scientific">Flavobacterium silvaticum</name>
    <dbReference type="NCBI Taxonomy" id="1852020"/>
    <lineage>
        <taxon>Bacteria</taxon>
        <taxon>Pseudomonadati</taxon>
        <taxon>Bacteroidota</taxon>
        <taxon>Flavobacteriia</taxon>
        <taxon>Flavobacteriales</taxon>
        <taxon>Flavobacteriaceae</taxon>
        <taxon>Flavobacterium</taxon>
    </lineage>
</organism>
<dbReference type="PANTHER" id="PTHR21499">
    <property type="entry name" value="ASPARTATE KINASE"/>
    <property type="match status" value="1"/>
</dbReference>
<evidence type="ECO:0000256" key="8">
    <source>
        <dbReference type="PIRSR" id="PIRSR000726-1"/>
    </source>
</evidence>
<dbReference type="AlphaFoldDB" id="A0A972FQZ9"/>
<keyword evidence="3 9" id="KW-0808">Transferase</keyword>
<dbReference type="SUPFAM" id="SSF53633">
    <property type="entry name" value="Carbamate kinase-like"/>
    <property type="match status" value="1"/>
</dbReference>
<evidence type="ECO:0000256" key="1">
    <source>
        <dbReference type="ARBA" id="ARBA00004766"/>
    </source>
</evidence>
<dbReference type="GO" id="GO:0005524">
    <property type="term" value="F:ATP binding"/>
    <property type="evidence" value="ECO:0007669"/>
    <property type="project" value="UniProtKB-KW"/>
</dbReference>
<evidence type="ECO:0000259" key="11">
    <source>
        <dbReference type="Pfam" id="PF00696"/>
    </source>
</evidence>